<sequence length="74" mass="8327">MMGNVGHVNVSGVCVDQSQHNNPIQFEKIGDESVNILAVGSDVLKLKEHRIQNYNGKRDKRVARDDEEDKEPKP</sequence>
<feature type="region of interest" description="Disordered" evidence="1">
    <location>
        <begin position="54"/>
        <end position="74"/>
    </location>
</feature>
<name>A0A183C903_GLOPA</name>
<feature type="compositionally biased region" description="Acidic residues" evidence="1">
    <location>
        <begin position="65"/>
        <end position="74"/>
    </location>
</feature>
<evidence type="ECO:0000313" key="3">
    <source>
        <dbReference type="WBParaSite" id="GPLIN_000935000"/>
    </source>
</evidence>
<proteinExistence type="predicted"/>
<reference evidence="3" key="2">
    <citation type="submission" date="2016-06" db="UniProtKB">
        <authorList>
            <consortium name="WormBaseParasite"/>
        </authorList>
    </citation>
    <scope>IDENTIFICATION</scope>
</reference>
<accession>A0A183C903</accession>
<keyword evidence="2" id="KW-1185">Reference proteome</keyword>
<dbReference type="AlphaFoldDB" id="A0A183C903"/>
<protein>
    <submittedName>
        <fullName evidence="3">Gag-pol polyprotein</fullName>
    </submittedName>
</protein>
<reference evidence="2" key="1">
    <citation type="submission" date="2014-05" db="EMBL/GenBank/DDBJ databases">
        <title>The genome and life-stage specific transcriptomes of Globodera pallida elucidate key aspects of plant parasitism by a cyst nematode.</title>
        <authorList>
            <person name="Cotton J.A."/>
            <person name="Lilley C.J."/>
            <person name="Jones L.M."/>
            <person name="Kikuchi T."/>
            <person name="Reid A.J."/>
            <person name="Thorpe P."/>
            <person name="Tsai I.J."/>
            <person name="Beasley H."/>
            <person name="Blok V."/>
            <person name="Cock P.J.A."/>
            <person name="Van den Akker S.E."/>
            <person name="Holroyd N."/>
            <person name="Hunt M."/>
            <person name="Mantelin S."/>
            <person name="Naghra H."/>
            <person name="Pain A."/>
            <person name="Palomares-Rius J.E."/>
            <person name="Zarowiecki M."/>
            <person name="Berriman M."/>
            <person name="Jones J.T."/>
            <person name="Urwin P.E."/>
        </authorList>
    </citation>
    <scope>NUCLEOTIDE SEQUENCE [LARGE SCALE GENOMIC DNA]</scope>
    <source>
        <strain evidence="2">Lindley</strain>
    </source>
</reference>
<dbReference type="Proteomes" id="UP000050741">
    <property type="component" value="Unassembled WGS sequence"/>
</dbReference>
<evidence type="ECO:0000313" key="2">
    <source>
        <dbReference type="Proteomes" id="UP000050741"/>
    </source>
</evidence>
<organism evidence="2 3">
    <name type="scientific">Globodera pallida</name>
    <name type="common">Potato cyst nematode worm</name>
    <name type="synonym">Heterodera pallida</name>
    <dbReference type="NCBI Taxonomy" id="36090"/>
    <lineage>
        <taxon>Eukaryota</taxon>
        <taxon>Metazoa</taxon>
        <taxon>Ecdysozoa</taxon>
        <taxon>Nematoda</taxon>
        <taxon>Chromadorea</taxon>
        <taxon>Rhabditida</taxon>
        <taxon>Tylenchina</taxon>
        <taxon>Tylenchomorpha</taxon>
        <taxon>Tylenchoidea</taxon>
        <taxon>Heteroderidae</taxon>
        <taxon>Heteroderinae</taxon>
        <taxon>Globodera</taxon>
    </lineage>
</organism>
<dbReference type="WBParaSite" id="GPLIN_000935000">
    <property type="protein sequence ID" value="GPLIN_000935000"/>
    <property type="gene ID" value="GPLIN_000935000"/>
</dbReference>
<evidence type="ECO:0000256" key="1">
    <source>
        <dbReference type="SAM" id="MobiDB-lite"/>
    </source>
</evidence>